<dbReference type="EMBL" id="BTRK01000003">
    <property type="protein sequence ID" value="GMR43971.1"/>
    <property type="molecule type" value="Genomic_DNA"/>
</dbReference>
<evidence type="ECO:0000256" key="6">
    <source>
        <dbReference type="ARBA" id="ARBA00041108"/>
    </source>
</evidence>
<feature type="signal peptide" evidence="9">
    <location>
        <begin position="1"/>
        <end position="26"/>
    </location>
</feature>
<dbReference type="PROSITE" id="PS51914">
    <property type="entry name" value="MRH"/>
    <property type="match status" value="1"/>
</dbReference>
<evidence type="ECO:0000256" key="8">
    <source>
        <dbReference type="SAM" id="Coils"/>
    </source>
</evidence>
<dbReference type="InterPro" id="IPR009011">
    <property type="entry name" value="Man6P_isomerase_rcpt-bd_dom_sf"/>
</dbReference>
<keyword evidence="2 9" id="KW-0732">Signal</keyword>
<evidence type="ECO:0000256" key="7">
    <source>
        <dbReference type="ARBA" id="ARBA00041661"/>
    </source>
</evidence>
<feature type="chain" id="PRO_5042825245" description="Endoplasmic reticulum lectin 1" evidence="9">
    <location>
        <begin position="27"/>
        <end position="563"/>
    </location>
</feature>
<dbReference type="GO" id="GO:0030968">
    <property type="term" value="P:endoplasmic reticulum unfolded protein response"/>
    <property type="evidence" value="ECO:0007669"/>
    <property type="project" value="InterPro"/>
</dbReference>
<feature type="non-terminal residue" evidence="11">
    <location>
        <position position="1"/>
    </location>
</feature>
<sequence length="563" mass="65386">FSSKPLDGAAMLLIATISLLLALTAAEKRAANKHGTGWAAAEADTRYGMGKPKPVNYDPADLESFMFDLMEKLHDMPMPDDPNHVILRDENKQMQACEVPEDDDEAMETSANPDDVMDTVLRSFPDGKCAGRRFGEWYYQVCGNMAVLRSPYTVGVKNGRIKVTTFRAHESLGVVGRDRRGSRHLASVNEPRYVEQTYYGGAKCNVGGDTRRTESTVTFECNRRFVSGYVHIAEVVEEHPCKYRLQLQSSDFCDNDWLLGVVEPGNFVRCRIYFHPERIKPLMRFLSNYEVELDEKKRRYDKFMERPENKARFLRQLQRPDVREKMKEWANEWVTIFDRQDAEYGAAAERERNQKMIDYVMSELTWASLTPDVPYTEEEQRAREEEAEAGREEDERRLATIRRVLENARESFMDASEDEDERFAWEIEGFTDLLQYADVSSLRDIDYLNFYTSWLDYIRFLEAEDVMVVRSLLIPPNRKFPLGSYLLLKGLIKTPFTDSITNLITGLIEEEVEKKPIILYDGELDESDLEELARRFMQIYKEAKEGGDTLLFDLLDDEDFEYR</sequence>
<keyword evidence="8" id="KW-0175">Coiled coil</keyword>
<reference evidence="12" key="1">
    <citation type="submission" date="2022-10" db="EMBL/GenBank/DDBJ databases">
        <title>Genome assembly of Pristionchus species.</title>
        <authorList>
            <person name="Yoshida K."/>
            <person name="Sommer R.J."/>
        </authorList>
    </citation>
    <scope>NUCLEOTIDE SEQUENCE [LARGE SCALE GENOMIC DNA]</scope>
    <source>
        <strain evidence="12">RS5460</strain>
    </source>
</reference>
<keyword evidence="3" id="KW-0256">Endoplasmic reticulum</keyword>
<evidence type="ECO:0000256" key="9">
    <source>
        <dbReference type="SAM" id="SignalP"/>
    </source>
</evidence>
<evidence type="ECO:0000259" key="10">
    <source>
        <dbReference type="PROSITE" id="PS51914"/>
    </source>
</evidence>
<proteinExistence type="predicted"/>
<evidence type="ECO:0000256" key="5">
    <source>
        <dbReference type="ARBA" id="ARBA00037585"/>
    </source>
</evidence>
<accession>A0AAN5CHF4</accession>
<keyword evidence="12" id="KW-1185">Reference proteome</keyword>
<dbReference type="Proteomes" id="UP001328107">
    <property type="component" value="Unassembled WGS sequence"/>
</dbReference>
<evidence type="ECO:0000313" key="11">
    <source>
        <dbReference type="EMBL" id="GMR43971.1"/>
    </source>
</evidence>
<feature type="coiled-coil region" evidence="8">
    <location>
        <begin position="375"/>
        <end position="411"/>
    </location>
</feature>
<dbReference type="Gene3D" id="2.70.130.10">
    <property type="entry name" value="Mannose-6-phosphate receptor binding domain"/>
    <property type="match status" value="1"/>
</dbReference>
<dbReference type="SUPFAM" id="SSF50911">
    <property type="entry name" value="Mannose 6-phosphate receptor domain"/>
    <property type="match status" value="1"/>
</dbReference>
<dbReference type="GO" id="GO:0005788">
    <property type="term" value="C:endoplasmic reticulum lumen"/>
    <property type="evidence" value="ECO:0007669"/>
    <property type="project" value="TreeGrafter"/>
</dbReference>
<organism evidence="11 12">
    <name type="scientific">Pristionchus mayeri</name>
    <dbReference type="NCBI Taxonomy" id="1317129"/>
    <lineage>
        <taxon>Eukaryota</taxon>
        <taxon>Metazoa</taxon>
        <taxon>Ecdysozoa</taxon>
        <taxon>Nematoda</taxon>
        <taxon>Chromadorea</taxon>
        <taxon>Rhabditida</taxon>
        <taxon>Rhabditina</taxon>
        <taxon>Diplogasteromorpha</taxon>
        <taxon>Diplogasteroidea</taxon>
        <taxon>Neodiplogasteridae</taxon>
        <taxon>Pristionchus</taxon>
    </lineage>
</organism>
<name>A0AAN5CHF4_9BILA</name>
<evidence type="ECO:0000256" key="3">
    <source>
        <dbReference type="ARBA" id="ARBA00022824"/>
    </source>
</evidence>
<evidence type="ECO:0000256" key="1">
    <source>
        <dbReference type="ARBA" id="ARBA00004240"/>
    </source>
</evidence>
<protein>
    <recommendedName>
        <fullName evidence="6">Endoplasmic reticulum lectin 1</fullName>
    </recommendedName>
    <alternativeName>
        <fullName evidence="7">ER lectin</fullName>
    </alternativeName>
</protein>
<dbReference type="GO" id="GO:0030970">
    <property type="term" value="P:retrograde protein transport, ER to cytosol"/>
    <property type="evidence" value="ECO:0007669"/>
    <property type="project" value="TreeGrafter"/>
</dbReference>
<evidence type="ECO:0000256" key="4">
    <source>
        <dbReference type="ARBA" id="ARBA00023157"/>
    </source>
</evidence>
<keyword evidence="4" id="KW-1015">Disulfide bond</keyword>
<comment type="function">
    <text evidence="5">Probable lectin that binds selectively to improperly folded lumenal proteins. May function in endoplasmic reticulum quality control and endoplasmic reticulum-associated degradation (ERAD) of both non-glycosylated proteins and glycoproteins.</text>
</comment>
<gene>
    <name evidence="11" type="ORF">PMAYCL1PPCAC_14166</name>
</gene>
<dbReference type="PANTHER" id="PTHR15414">
    <property type="entry name" value="OS-9-RELATED"/>
    <property type="match status" value="1"/>
</dbReference>
<feature type="domain" description="MRH" evidence="10">
    <location>
        <begin position="114"/>
        <end position="255"/>
    </location>
</feature>
<comment type="caution">
    <text evidence="11">The sequence shown here is derived from an EMBL/GenBank/DDBJ whole genome shotgun (WGS) entry which is preliminary data.</text>
</comment>
<dbReference type="PANTHER" id="PTHR15414:SF0">
    <property type="entry name" value="ENDOPLASMIC RETICULUM LECTIN 1"/>
    <property type="match status" value="1"/>
</dbReference>
<dbReference type="AlphaFoldDB" id="A0AAN5CHF4"/>
<evidence type="ECO:0000256" key="2">
    <source>
        <dbReference type="ARBA" id="ARBA00022729"/>
    </source>
</evidence>
<dbReference type="InterPro" id="IPR045149">
    <property type="entry name" value="OS-9-like"/>
</dbReference>
<dbReference type="InterPro" id="IPR044865">
    <property type="entry name" value="MRH_dom"/>
</dbReference>
<evidence type="ECO:0000313" key="12">
    <source>
        <dbReference type="Proteomes" id="UP001328107"/>
    </source>
</evidence>
<comment type="subcellular location">
    <subcellularLocation>
        <location evidence="1">Endoplasmic reticulum</location>
    </subcellularLocation>
</comment>